<organism evidence="1 2">
    <name type="scientific">Phenylobacterium conjunctum</name>
    <dbReference type="NCBI Taxonomy" id="1298959"/>
    <lineage>
        <taxon>Bacteria</taxon>
        <taxon>Pseudomonadati</taxon>
        <taxon>Pseudomonadota</taxon>
        <taxon>Alphaproteobacteria</taxon>
        <taxon>Caulobacterales</taxon>
        <taxon>Caulobacteraceae</taxon>
        <taxon>Phenylobacterium</taxon>
    </lineage>
</organism>
<gene>
    <name evidence="1" type="ORF">ACFQ27_06800</name>
</gene>
<dbReference type="RefSeq" id="WP_377353072.1">
    <property type="nucleotide sequence ID" value="NZ_JBHTLQ010000011.1"/>
</dbReference>
<dbReference type="Proteomes" id="UP001597216">
    <property type="component" value="Unassembled WGS sequence"/>
</dbReference>
<proteinExistence type="predicted"/>
<dbReference type="EMBL" id="JBHTLQ010000011">
    <property type="protein sequence ID" value="MFD1190284.1"/>
    <property type="molecule type" value="Genomic_DNA"/>
</dbReference>
<evidence type="ECO:0000313" key="1">
    <source>
        <dbReference type="EMBL" id="MFD1190284.1"/>
    </source>
</evidence>
<sequence length="83" mass="9167">MADGELFLKLDDDTARRLRAAAEAAGQAVESYAAELISSGLAGEWADSFARLAEYDRTGDYMSLEEGAAYFRTKLEERLANRK</sequence>
<protein>
    <recommendedName>
        <fullName evidence="3">CopG family transcriptional regulator</fullName>
    </recommendedName>
</protein>
<evidence type="ECO:0000313" key="2">
    <source>
        <dbReference type="Proteomes" id="UP001597216"/>
    </source>
</evidence>
<accession>A0ABW3SZE4</accession>
<evidence type="ECO:0008006" key="3">
    <source>
        <dbReference type="Google" id="ProtNLM"/>
    </source>
</evidence>
<reference evidence="2" key="1">
    <citation type="journal article" date="2019" name="Int. J. Syst. Evol. Microbiol.">
        <title>The Global Catalogue of Microorganisms (GCM) 10K type strain sequencing project: providing services to taxonomists for standard genome sequencing and annotation.</title>
        <authorList>
            <consortium name="The Broad Institute Genomics Platform"/>
            <consortium name="The Broad Institute Genome Sequencing Center for Infectious Disease"/>
            <person name="Wu L."/>
            <person name="Ma J."/>
        </authorList>
    </citation>
    <scope>NUCLEOTIDE SEQUENCE [LARGE SCALE GENOMIC DNA]</scope>
    <source>
        <strain evidence="2">CCUG 55074</strain>
    </source>
</reference>
<name>A0ABW3SZE4_9CAUL</name>
<keyword evidence="2" id="KW-1185">Reference proteome</keyword>
<comment type="caution">
    <text evidence="1">The sequence shown here is derived from an EMBL/GenBank/DDBJ whole genome shotgun (WGS) entry which is preliminary data.</text>
</comment>